<dbReference type="Pfam" id="PF04932">
    <property type="entry name" value="Wzy_C"/>
    <property type="match status" value="1"/>
</dbReference>
<feature type="transmembrane region" description="Helical" evidence="5">
    <location>
        <begin position="150"/>
        <end position="170"/>
    </location>
</feature>
<evidence type="ECO:0000259" key="6">
    <source>
        <dbReference type="Pfam" id="PF04932"/>
    </source>
</evidence>
<evidence type="ECO:0000256" key="2">
    <source>
        <dbReference type="ARBA" id="ARBA00022692"/>
    </source>
</evidence>
<comment type="caution">
    <text evidence="7">The sequence shown here is derived from an EMBL/GenBank/DDBJ whole genome shotgun (WGS) entry which is preliminary data.</text>
</comment>
<name>A0A916TS69_9SPHN</name>
<reference evidence="7" key="2">
    <citation type="submission" date="2020-09" db="EMBL/GenBank/DDBJ databases">
        <authorList>
            <person name="Sun Q."/>
            <person name="Zhou Y."/>
        </authorList>
    </citation>
    <scope>NUCLEOTIDE SEQUENCE</scope>
    <source>
        <strain evidence="7">CGMCC 1.15095</strain>
    </source>
</reference>
<dbReference type="Proteomes" id="UP000608154">
    <property type="component" value="Unassembled WGS sequence"/>
</dbReference>
<dbReference type="PANTHER" id="PTHR37422:SF13">
    <property type="entry name" value="LIPOPOLYSACCHARIDE BIOSYNTHESIS PROTEIN PA4999-RELATED"/>
    <property type="match status" value="1"/>
</dbReference>
<dbReference type="GO" id="GO:0016020">
    <property type="term" value="C:membrane"/>
    <property type="evidence" value="ECO:0007669"/>
    <property type="project" value="UniProtKB-SubCell"/>
</dbReference>
<evidence type="ECO:0000256" key="4">
    <source>
        <dbReference type="ARBA" id="ARBA00023136"/>
    </source>
</evidence>
<dbReference type="PANTHER" id="PTHR37422">
    <property type="entry name" value="TEICHURONIC ACID BIOSYNTHESIS PROTEIN TUAE"/>
    <property type="match status" value="1"/>
</dbReference>
<feature type="transmembrane region" description="Helical" evidence="5">
    <location>
        <begin position="92"/>
        <end position="111"/>
    </location>
</feature>
<comment type="subcellular location">
    <subcellularLocation>
        <location evidence="1">Membrane</location>
        <topology evidence="1">Multi-pass membrane protein</topology>
    </subcellularLocation>
</comment>
<feature type="transmembrane region" description="Helical" evidence="5">
    <location>
        <begin position="117"/>
        <end position="138"/>
    </location>
</feature>
<accession>A0A916TS69</accession>
<dbReference type="InterPro" id="IPR051533">
    <property type="entry name" value="WaaL-like"/>
</dbReference>
<protein>
    <recommendedName>
        <fullName evidence="6">O-antigen ligase-related domain-containing protein</fullName>
    </recommendedName>
</protein>
<evidence type="ECO:0000256" key="5">
    <source>
        <dbReference type="SAM" id="Phobius"/>
    </source>
</evidence>
<gene>
    <name evidence="7" type="ORF">GCM10011494_12140</name>
</gene>
<feature type="transmembrane region" description="Helical" evidence="5">
    <location>
        <begin position="218"/>
        <end position="247"/>
    </location>
</feature>
<dbReference type="InterPro" id="IPR007016">
    <property type="entry name" value="O-antigen_ligase-rel_domated"/>
</dbReference>
<keyword evidence="8" id="KW-1185">Reference proteome</keyword>
<feature type="transmembrane region" description="Helical" evidence="5">
    <location>
        <begin position="415"/>
        <end position="432"/>
    </location>
</feature>
<dbReference type="EMBL" id="BMHK01000006">
    <property type="protein sequence ID" value="GGB95258.1"/>
    <property type="molecule type" value="Genomic_DNA"/>
</dbReference>
<feature type="domain" description="O-antigen ligase-related" evidence="6">
    <location>
        <begin position="219"/>
        <end position="368"/>
    </location>
</feature>
<reference evidence="7" key="1">
    <citation type="journal article" date="2014" name="Int. J. Syst. Evol. Microbiol.">
        <title>Complete genome sequence of Corynebacterium casei LMG S-19264T (=DSM 44701T), isolated from a smear-ripened cheese.</title>
        <authorList>
            <consortium name="US DOE Joint Genome Institute (JGI-PGF)"/>
            <person name="Walter F."/>
            <person name="Albersmeier A."/>
            <person name="Kalinowski J."/>
            <person name="Ruckert C."/>
        </authorList>
    </citation>
    <scope>NUCLEOTIDE SEQUENCE</scope>
    <source>
        <strain evidence="7">CGMCC 1.15095</strain>
    </source>
</reference>
<dbReference type="RefSeq" id="WP_188769532.1">
    <property type="nucleotide sequence ID" value="NZ_BMHK01000006.1"/>
</dbReference>
<feature type="transmembrane region" description="Helical" evidence="5">
    <location>
        <begin position="41"/>
        <end position="58"/>
    </location>
</feature>
<evidence type="ECO:0000256" key="3">
    <source>
        <dbReference type="ARBA" id="ARBA00022989"/>
    </source>
</evidence>
<organism evidence="7 8">
    <name type="scientific">Novosphingobium endophyticum</name>
    <dbReference type="NCBI Taxonomy" id="1955250"/>
    <lineage>
        <taxon>Bacteria</taxon>
        <taxon>Pseudomonadati</taxon>
        <taxon>Pseudomonadota</taxon>
        <taxon>Alphaproteobacteria</taxon>
        <taxon>Sphingomonadales</taxon>
        <taxon>Sphingomonadaceae</taxon>
        <taxon>Novosphingobium</taxon>
    </lineage>
</organism>
<feature type="transmembrane region" description="Helical" evidence="5">
    <location>
        <begin position="358"/>
        <end position="381"/>
    </location>
</feature>
<sequence>MNAAAASGPYFGLAILGPATLVLLVSALIAGHRIKSLQGRFVFAAIWLRMILGAYHVYMFKPLAAGMSGNALASVAVAGVGLLVIRPRHLMLKALLPVYFLMALVLLSGVLNRDMGGIMTVAVKYGYFVVLLIAAFEALRRDEAERLMPLLIWAFAPLLLFQALSIVLNLPKGSEGGDGLVWIGGYNHESSFSISLLLGFIVGSLAHRLHPAIRLPYLGAMAIGIFLAGYRTSLIAAVPLLLIAFWVAITHISPSQRRIMAAVALMAAVVGVGTIAVIDHQRFVDMGTFLANPAELIKPPREFTQIERGILSARPLIWSEYIYAYSAGLPHQLLFGFGPESWEKAFNVYPHNTLIGTLYELGGVGVGVIVLLWISMAALVLQARRLDRPVLAAAHLSFFFLNMGTMPFWQIEGLALYAVLCGYTLFSAREGAQRRANARAPSWGPMSASPRAA</sequence>
<dbReference type="AlphaFoldDB" id="A0A916TS69"/>
<feature type="transmembrane region" description="Helical" evidence="5">
    <location>
        <begin position="259"/>
        <end position="278"/>
    </location>
</feature>
<keyword evidence="4 5" id="KW-0472">Membrane</keyword>
<proteinExistence type="predicted"/>
<feature type="transmembrane region" description="Helical" evidence="5">
    <location>
        <begin position="190"/>
        <end position="206"/>
    </location>
</feature>
<evidence type="ECO:0000313" key="7">
    <source>
        <dbReference type="EMBL" id="GGB95258.1"/>
    </source>
</evidence>
<evidence type="ECO:0000313" key="8">
    <source>
        <dbReference type="Proteomes" id="UP000608154"/>
    </source>
</evidence>
<feature type="transmembrane region" description="Helical" evidence="5">
    <location>
        <begin position="6"/>
        <end position="29"/>
    </location>
</feature>
<feature type="transmembrane region" description="Helical" evidence="5">
    <location>
        <begin position="64"/>
        <end position="85"/>
    </location>
</feature>
<keyword evidence="2 5" id="KW-0812">Transmembrane</keyword>
<evidence type="ECO:0000256" key="1">
    <source>
        <dbReference type="ARBA" id="ARBA00004141"/>
    </source>
</evidence>
<keyword evidence="3 5" id="KW-1133">Transmembrane helix</keyword>